<gene>
    <name evidence="1" type="ORF">QR680_010953</name>
</gene>
<dbReference type="Proteomes" id="UP001175271">
    <property type="component" value="Unassembled WGS sequence"/>
</dbReference>
<proteinExistence type="predicted"/>
<evidence type="ECO:0000313" key="2">
    <source>
        <dbReference type="Proteomes" id="UP001175271"/>
    </source>
</evidence>
<keyword evidence="2" id="KW-1185">Reference proteome</keyword>
<reference evidence="1" key="1">
    <citation type="submission" date="2023-06" db="EMBL/GenBank/DDBJ databases">
        <title>Genomic analysis of the entomopathogenic nematode Steinernema hermaphroditum.</title>
        <authorList>
            <person name="Schwarz E.M."/>
            <person name="Heppert J.K."/>
            <person name="Baniya A."/>
            <person name="Schwartz H.T."/>
            <person name="Tan C.-H."/>
            <person name="Antoshechkin I."/>
            <person name="Sternberg P.W."/>
            <person name="Goodrich-Blair H."/>
            <person name="Dillman A.R."/>
        </authorList>
    </citation>
    <scope>NUCLEOTIDE SEQUENCE</scope>
    <source>
        <strain evidence="1">PS9179</strain>
        <tissue evidence="1">Whole animal</tissue>
    </source>
</reference>
<dbReference type="AlphaFoldDB" id="A0AA39IQN4"/>
<accession>A0AA39IQN4</accession>
<sequence>MKQLISTSTVNLQRKTNAEFYSLPAQTRKKIFSDLVTEAGPLIVLHYGQLIPNVEEAAKMKVTKLADYWMCGQEVPTKTYITSFDGTLPLLNENLDDWESWKLSSKYQLPMEVHAMEVPVALAHYRYRDEHYDVLCSKLFLTALTRFCEGNARSYRFDIELIGERILIEEAPLADASLGGTYSDSALSQLTGIKDRRQMYEIMKCSMGDLTCLYYSPVSIALETKLEKPNDVNTEIEADDKEIPVKPTFDDELRKAFPDILTTDDFIDTCITSFRITYSKVNLTGGLRPKHSNNTMELIVRRKEGFNPNSLLVRWPECFFSNSQGVVTVLHSKGQVAEQPAVHDPVYPPSHKRHLDLVAQTLRLLCEAIKSHAETGKTKFSLVWIDERDTDSSSPQKMKLYRRRDVPKPSALVLYEGMRKVVEGLKRRKDSNKDSVI</sequence>
<name>A0AA39IQN4_9BILA</name>
<dbReference type="EMBL" id="JAUCMV010000001">
    <property type="protein sequence ID" value="KAK0428695.1"/>
    <property type="molecule type" value="Genomic_DNA"/>
</dbReference>
<evidence type="ECO:0000313" key="1">
    <source>
        <dbReference type="EMBL" id="KAK0428695.1"/>
    </source>
</evidence>
<comment type="caution">
    <text evidence="1">The sequence shown here is derived from an EMBL/GenBank/DDBJ whole genome shotgun (WGS) entry which is preliminary data.</text>
</comment>
<organism evidence="1 2">
    <name type="scientific">Steinernema hermaphroditum</name>
    <dbReference type="NCBI Taxonomy" id="289476"/>
    <lineage>
        <taxon>Eukaryota</taxon>
        <taxon>Metazoa</taxon>
        <taxon>Ecdysozoa</taxon>
        <taxon>Nematoda</taxon>
        <taxon>Chromadorea</taxon>
        <taxon>Rhabditida</taxon>
        <taxon>Tylenchina</taxon>
        <taxon>Panagrolaimomorpha</taxon>
        <taxon>Strongyloidoidea</taxon>
        <taxon>Steinernematidae</taxon>
        <taxon>Steinernema</taxon>
    </lineage>
</organism>
<protein>
    <submittedName>
        <fullName evidence="1">Uncharacterized protein</fullName>
    </submittedName>
</protein>